<dbReference type="EMBL" id="JAEPRJ010000001">
    <property type="protein sequence ID" value="MBK5898270.1"/>
    <property type="molecule type" value="Genomic_DNA"/>
</dbReference>
<reference evidence="1 2" key="1">
    <citation type="submission" date="2021-01" db="EMBL/GenBank/DDBJ databases">
        <title>Isolation and description of Catonella massiliensis sp. nov., a novel Catonella species, isolated from a stable periodontitis subject.</title>
        <authorList>
            <person name="Antezack A."/>
            <person name="Boxberger M."/>
            <person name="La Scola B."/>
            <person name="Monnet-Corti V."/>
        </authorList>
    </citation>
    <scope>NUCLEOTIDE SEQUENCE [LARGE SCALE GENOMIC DNA]</scope>
    <source>
        <strain evidence="1 2">Marseille-Q4567</strain>
    </source>
</reference>
<sequence length="87" mass="9650">MAQVVNVNFKLDADIKKSMEEACSEMGISMSAAFKIFAKKVGREKRIPFEVSADPFYSESNMKHLRRGIAALNAGNGVEHEMIEVAE</sequence>
<evidence type="ECO:0000313" key="1">
    <source>
        <dbReference type="EMBL" id="MBK5898270.1"/>
    </source>
</evidence>
<proteinExistence type="predicted"/>
<dbReference type="NCBIfam" id="TIGR02384">
    <property type="entry name" value="RelB_DinJ"/>
    <property type="match status" value="1"/>
</dbReference>
<accession>A0ABS1J2M7</accession>
<dbReference type="RefSeq" id="WP_208429701.1">
    <property type="nucleotide sequence ID" value="NZ_JAEPRJ010000001.1"/>
</dbReference>
<dbReference type="Pfam" id="PF04221">
    <property type="entry name" value="RelB"/>
    <property type="match status" value="1"/>
</dbReference>
<evidence type="ECO:0000313" key="2">
    <source>
        <dbReference type="Proteomes" id="UP000604730"/>
    </source>
</evidence>
<protein>
    <submittedName>
        <fullName evidence="1">Type II toxin-antitoxin system RelB/DinJ family antitoxin</fullName>
    </submittedName>
</protein>
<dbReference type="InterPro" id="IPR013321">
    <property type="entry name" value="Arc_rbn_hlx_hlx"/>
</dbReference>
<comment type="caution">
    <text evidence="1">The sequence shown here is derived from an EMBL/GenBank/DDBJ whole genome shotgun (WGS) entry which is preliminary data.</text>
</comment>
<gene>
    <name evidence="1" type="ORF">JJN12_10850</name>
</gene>
<dbReference type="Gene3D" id="1.10.1220.10">
    <property type="entry name" value="Met repressor-like"/>
    <property type="match status" value="1"/>
</dbReference>
<dbReference type="Proteomes" id="UP000604730">
    <property type="component" value="Unassembled WGS sequence"/>
</dbReference>
<keyword evidence="2" id="KW-1185">Reference proteome</keyword>
<organism evidence="1 2">
    <name type="scientific">Catonella massiliensis</name>
    <dbReference type="NCBI Taxonomy" id="2799636"/>
    <lineage>
        <taxon>Bacteria</taxon>
        <taxon>Bacillati</taxon>
        <taxon>Bacillota</taxon>
        <taxon>Clostridia</taxon>
        <taxon>Lachnospirales</taxon>
        <taxon>Lachnospiraceae</taxon>
        <taxon>Catonella</taxon>
    </lineage>
</organism>
<name>A0ABS1J2M7_9FIRM</name>
<dbReference type="InterPro" id="IPR007337">
    <property type="entry name" value="RelB/DinJ"/>
</dbReference>